<keyword evidence="1" id="KW-1133">Transmembrane helix</keyword>
<sequence length="76" mass="8520">MLLIKNKQSPVRGLFYISLCISLSIVSCSLNSYFRYGMSLPLEFYTPLIITLILPLLSSMQGTVRFGPVKLFNSGK</sequence>
<keyword evidence="2" id="KW-0614">Plasmid</keyword>
<keyword evidence="1" id="KW-0812">Transmembrane</keyword>
<dbReference type="KEGG" id="pdj:D0907_20970"/>
<geneLocation type="plasmid" evidence="2 3">
    <name>unnamed2</name>
</geneLocation>
<organism evidence="2 3">
    <name type="scientific">Pseudoalteromonas lipolytica</name>
    <dbReference type="NCBI Taxonomy" id="570156"/>
    <lineage>
        <taxon>Bacteria</taxon>
        <taxon>Pseudomonadati</taxon>
        <taxon>Pseudomonadota</taxon>
        <taxon>Gammaproteobacteria</taxon>
        <taxon>Alteromonadales</taxon>
        <taxon>Pseudoalteromonadaceae</taxon>
        <taxon>Pseudoalteromonas</taxon>
    </lineage>
</organism>
<dbReference type="Proteomes" id="UP000264605">
    <property type="component" value="Plasmid unnamed2"/>
</dbReference>
<evidence type="ECO:0000313" key="3">
    <source>
        <dbReference type="Proteomes" id="UP000264605"/>
    </source>
</evidence>
<gene>
    <name evidence="2" type="ORF">D0907_20970</name>
</gene>
<dbReference type="AlphaFoldDB" id="A0AAD0S446"/>
<proteinExistence type="predicted"/>
<protein>
    <submittedName>
        <fullName evidence="2">Uncharacterized protein</fullName>
    </submittedName>
</protein>
<evidence type="ECO:0000256" key="1">
    <source>
        <dbReference type="SAM" id="Phobius"/>
    </source>
</evidence>
<dbReference type="PROSITE" id="PS51257">
    <property type="entry name" value="PROKAR_LIPOPROTEIN"/>
    <property type="match status" value="1"/>
</dbReference>
<keyword evidence="1" id="KW-0472">Membrane</keyword>
<name>A0AAD0S446_9GAMM</name>
<accession>A0AAD0S446</accession>
<evidence type="ECO:0000313" key="2">
    <source>
        <dbReference type="EMBL" id="AXV67803.1"/>
    </source>
</evidence>
<feature type="transmembrane region" description="Helical" evidence="1">
    <location>
        <begin position="14"/>
        <end position="34"/>
    </location>
</feature>
<reference evidence="2 3" key="1">
    <citation type="submission" date="2018-08" db="EMBL/GenBank/DDBJ databases">
        <title>Draft genome sequence of Pseudoalteromonas donghaensis HJ51.</title>
        <authorList>
            <person name="Oh J."/>
            <person name="Roh D."/>
        </authorList>
    </citation>
    <scope>NUCLEOTIDE SEQUENCE [LARGE SCALE GENOMIC DNA]</scope>
    <source>
        <strain evidence="2 3">HJ51</strain>
        <plasmid evidence="2 3">unnamed2</plasmid>
    </source>
</reference>
<dbReference type="EMBL" id="CP032092">
    <property type="protein sequence ID" value="AXV67803.1"/>
    <property type="molecule type" value="Genomic_DNA"/>
</dbReference>
<feature type="transmembrane region" description="Helical" evidence="1">
    <location>
        <begin position="40"/>
        <end position="57"/>
    </location>
</feature>